<comment type="subcellular location">
    <subcellularLocation>
        <location evidence="1">Nucleus</location>
    </subcellularLocation>
</comment>
<dbReference type="InterPro" id="IPR010997">
    <property type="entry name" value="HRDC-like_sf"/>
</dbReference>
<name>A0ABD3QT18_9STRA</name>
<accession>A0ABD3QT18</accession>
<dbReference type="SMART" id="SM00341">
    <property type="entry name" value="HRDC"/>
    <property type="match status" value="1"/>
</dbReference>
<comment type="caution">
    <text evidence="6">The sequence shown here is derived from an EMBL/GenBank/DDBJ whole genome shotgun (WGS) entry which is preliminary data.</text>
</comment>
<dbReference type="SUPFAM" id="SSF53098">
    <property type="entry name" value="Ribonuclease H-like"/>
    <property type="match status" value="1"/>
</dbReference>
<dbReference type="InterPro" id="IPR002562">
    <property type="entry name" value="3'-5'_exonuclease_dom"/>
</dbReference>
<proteinExistence type="predicted"/>
<evidence type="ECO:0000313" key="7">
    <source>
        <dbReference type="Proteomes" id="UP001530400"/>
    </source>
</evidence>
<dbReference type="Gene3D" id="3.30.420.10">
    <property type="entry name" value="Ribonuclease H-like superfamily/Ribonuclease H"/>
    <property type="match status" value="1"/>
</dbReference>
<feature type="region of interest" description="Disordered" evidence="3">
    <location>
        <begin position="785"/>
        <end position="806"/>
    </location>
</feature>
<dbReference type="Proteomes" id="UP001530400">
    <property type="component" value="Unassembled WGS sequence"/>
</dbReference>
<feature type="compositionally biased region" description="Polar residues" evidence="3">
    <location>
        <begin position="603"/>
        <end position="614"/>
    </location>
</feature>
<evidence type="ECO:0000313" key="6">
    <source>
        <dbReference type="EMBL" id="KAL3802151.1"/>
    </source>
</evidence>
<gene>
    <name evidence="6" type="ORF">ACHAWO_007791</name>
</gene>
<feature type="region of interest" description="Disordered" evidence="3">
    <location>
        <begin position="603"/>
        <end position="628"/>
    </location>
</feature>
<dbReference type="Pfam" id="PF01612">
    <property type="entry name" value="DNA_pol_A_exo1"/>
    <property type="match status" value="1"/>
</dbReference>
<evidence type="ECO:0000259" key="5">
    <source>
        <dbReference type="PROSITE" id="PS50967"/>
    </source>
</evidence>
<dbReference type="InterPro" id="IPR012337">
    <property type="entry name" value="RNaseH-like_sf"/>
</dbReference>
<protein>
    <recommendedName>
        <fullName evidence="5">HRDC domain-containing protein</fullName>
    </recommendedName>
</protein>
<feature type="compositionally biased region" description="Basic and acidic residues" evidence="3">
    <location>
        <begin position="793"/>
        <end position="806"/>
    </location>
</feature>
<dbReference type="SUPFAM" id="SSF47819">
    <property type="entry name" value="HRDC-like"/>
    <property type="match status" value="1"/>
</dbReference>
<evidence type="ECO:0000256" key="1">
    <source>
        <dbReference type="ARBA" id="ARBA00004123"/>
    </source>
</evidence>
<dbReference type="InterPro" id="IPR002121">
    <property type="entry name" value="HRDC_dom"/>
</dbReference>
<organism evidence="6 7">
    <name type="scientific">Cyclotella atomus</name>
    <dbReference type="NCBI Taxonomy" id="382360"/>
    <lineage>
        <taxon>Eukaryota</taxon>
        <taxon>Sar</taxon>
        <taxon>Stramenopiles</taxon>
        <taxon>Ochrophyta</taxon>
        <taxon>Bacillariophyta</taxon>
        <taxon>Coscinodiscophyceae</taxon>
        <taxon>Thalassiosirophycidae</taxon>
        <taxon>Stephanodiscales</taxon>
        <taxon>Stephanodiscaceae</taxon>
        <taxon>Cyclotella</taxon>
    </lineage>
</organism>
<feature type="region of interest" description="Disordered" evidence="3">
    <location>
        <begin position="748"/>
        <end position="771"/>
    </location>
</feature>
<sequence length="951" mass="105714">MSTSPSLPALLSALALGARSVSTLPLRGDDSDNEDDEYAFRMSLPEFSSLNYEAQSLLKSLLREALDDDTTSSSTGDDEVEGLEDPILWEKCANACEALLDEVSEYLTGDKEEKVVAAVSNVAELARGKAEGKYGQMLRGVVDMEKPQNVYQGFVTSPPQNSRDEPFIPIIAFDAQKQMMLDSGRFNRDGHGFDTRYQMRNNSSSYADSTNELEGPSFHIEHPFREEIEELDFKPWQFDLSGIEATELVKSKDVKDEGVWIGTEDDLAQLAKRIVDENVREVAIDLEAHSYRTFAGFVCLIQLSIRRNGDASMNDKESNKIETAHDFLIDALSLRHAISTSFGPILANPNIVKVMHGADSDIPWLQRDFGCYVVNLFDTGRASRALKLPSAGLAYLLRKYANVEADKSHQLADWRRRPLPDDMREYAVSDTRYLLDIYDQLRLELESYSSPDVSIKSVLDRCKDVCLIRYDKEPFRPLGYKFIMDGGKRSRKQGLTPFLKGKHEVTSELSPEQEAALKALFDWRDKTARQEDESVQYVCPNAALLRIASNRPTSVSALQRLVNPPPPLVLRRSQEILEILNGIKTASSAGAAKSSLAAATVQSIQTGKSTTSSDAVPPPPTPSRNREMLSPILGSDMLYEKAGWKSPPLNGNLTSESEDESKRRLTLDVAHANQGYQSSLFSSHSLRMSPGRSFEEKEVDWKKGQRSAQLIRDELAKSLDEADQAKIINGFDVMKYIRPFAFKEKQDNILRDEDDATTPNSSEENKDADDMIIPKSMSEVYSLSNVNRRRTNKDKSPKTAEEKGNDFKAQTFPEDDIQEAEKVLAARGYFGDSKRQKPNNILPGKEGDVELMIKMGWIKDKEEAEALAAAANINPADQGDIEQKKSSDKLGKASGAVNDYYSTMGAGVPVFDPSAAPSNNPFFQGAAAGAASLFTGEKQKNYKPGKRNKKR</sequence>
<evidence type="ECO:0000256" key="2">
    <source>
        <dbReference type="ARBA" id="ARBA00023242"/>
    </source>
</evidence>
<evidence type="ECO:0000256" key="4">
    <source>
        <dbReference type="SAM" id="SignalP"/>
    </source>
</evidence>
<dbReference type="PROSITE" id="PS50967">
    <property type="entry name" value="HRDC"/>
    <property type="match status" value="1"/>
</dbReference>
<dbReference type="FunFam" id="1.10.150.80:FF:000001">
    <property type="entry name" value="Putative exosome component 10"/>
    <property type="match status" value="1"/>
</dbReference>
<dbReference type="GO" id="GO:0005634">
    <property type="term" value="C:nucleus"/>
    <property type="evidence" value="ECO:0007669"/>
    <property type="project" value="UniProtKB-SubCell"/>
</dbReference>
<keyword evidence="7" id="KW-1185">Reference proteome</keyword>
<reference evidence="6 7" key="1">
    <citation type="submission" date="2024-10" db="EMBL/GenBank/DDBJ databases">
        <title>Updated reference genomes for cyclostephanoid diatoms.</title>
        <authorList>
            <person name="Roberts W.R."/>
            <person name="Alverson A.J."/>
        </authorList>
    </citation>
    <scope>NUCLEOTIDE SEQUENCE [LARGE SCALE GENOMIC DNA]</scope>
    <source>
        <strain evidence="6 7">AJA010-31</strain>
    </source>
</reference>
<dbReference type="InterPro" id="IPR036397">
    <property type="entry name" value="RNaseH_sf"/>
</dbReference>
<dbReference type="Gene3D" id="1.10.150.80">
    <property type="entry name" value="HRDC domain"/>
    <property type="match status" value="1"/>
</dbReference>
<keyword evidence="2" id="KW-0539">Nucleus</keyword>
<evidence type="ECO:0000256" key="3">
    <source>
        <dbReference type="SAM" id="MobiDB-lite"/>
    </source>
</evidence>
<dbReference type="PANTHER" id="PTHR12124:SF47">
    <property type="entry name" value="EXOSOME COMPONENT 10"/>
    <property type="match status" value="1"/>
</dbReference>
<dbReference type="PANTHER" id="PTHR12124">
    <property type="entry name" value="POLYMYOSITIS/SCLERODERMA AUTOANTIGEN-RELATED"/>
    <property type="match status" value="1"/>
</dbReference>
<dbReference type="Pfam" id="PF00570">
    <property type="entry name" value="HRDC"/>
    <property type="match status" value="1"/>
</dbReference>
<dbReference type="AlphaFoldDB" id="A0ABD3QT18"/>
<dbReference type="EMBL" id="JALLPJ020000108">
    <property type="protein sequence ID" value="KAL3802151.1"/>
    <property type="molecule type" value="Genomic_DNA"/>
</dbReference>
<dbReference type="InterPro" id="IPR045092">
    <property type="entry name" value="Rrp6-like"/>
</dbReference>
<dbReference type="SMART" id="SM00474">
    <property type="entry name" value="35EXOc"/>
    <property type="match status" value="1"/>
</dbReference>
<feature type="chain" id="PRO_5044843015" description="HRDC domain-containing protein" evidence="4">
    <location>
        <begin position="24"/>
        <end position="951"/>
    </location>
</feature>
<feature type="signal peptide" evidence="4">
    <location>
        <begin position="1"/>
        <end position="23"/>
    </location>
</feature>
<dbReference type="InterPro" id="IPR044876">
    <property type="entry name" value="HRDC_dom_sf"/>
</dbReference>
<feature type="domain" description="HRDC" evidence="5">
    <location>
        <begin position="510"/>
        <end position="590"/>
    </location>
</feature>
<keyword evidence="4" id="KW-0732">Signal</keyword>